<accession>A0ACC1PPD1</accession>
<sequence length="406" mass="44800">MAGSASTTSSTSHTLTHAPSLSFLSALTDPTKSSGGMEMSTLFEAIKASNRHDFLQPSASLPNASLQFAKATLDAYASQLSDEQQQRQKEANKKRKRADQGRSPIEVLKVRKLHVDGFESGQVWQQAKRIITSTLQDAEQMLQELEDRSEIQKRVDEVTDSSEPDEGDPDNISDLSDADSIGHSGEEVENEELEDDASDDESEGDLDLLEDEMEGDIGDEVDGGNDSDESEENDDDEPEPLIEDPNGLNDGFFSIDEFNKQTQMWEDADARADPNVDQGSEDEELDWHADPFSIKQPAANTKSSKTKKLVRDEDDEMQSSFGDEDNDDDDEGGPTFGDMDLDAPEGDSDIEDELEAEDNAEEDNANDIFYRDFFAPPRRKGAKQSRPKPMPPPLDAHQTLSAGQID</sequence>
<gene>
    <name evidence="1" type="ORF">NUW58_g394</name>
</gene>
<reference evidence="1" key="1">
    <citation type="submission" date="2022-10" db="EMBL/GenBank/DDBJ databases">
        <title>Genome Sequence of Xylaria curta.</title>
        <authorList>
            <person name="Buettner E."/>
        </authorList>
    </citation>
    <scope>NUCLEOTIDE SEQUENCE</scope>
    <source>
        <strain evidence="1">Babe10</strain>
    </source>
</reference>
<proteinExistence type="predicted"/>
<protein>
    <submittedName>
        <fullName evidence="1">Uncharacterized protein</fullName>
    </submittedName>
</protein>
<keyword evidence="2" id="KW-1185">Reference proteome</keyword>
<evidence type="ECO:0000313" key="2">
    <source>
        <dbReference type="Proteomes" id="UP001143856"/>
    </source>
</evidence>
<comment type="caution">
    <text evidence="1">The sequence shown here is derived from an EMBL/GenBank/DDBJ whole genome shotgun (WGS) entry which is preliminary data.</text>
</comment>
<name>A0ACC1PPD1_9PEZI</name>
<evidence type="ECO:0000313" key="1">
    <source>
        <dbReference type="EMBL" id="KAJ2998189.1"/>
    </source>
</evidence>
<dbReference type="Proteomes" id="UP001143856">
    <property type="component" value="Unassembled WGS sequence"/>
</dbReference>
<organism evidence="1 2">
    <name type="scientific">Xylaria curta</name>
    <dbReference type="NCBI Taxonomy" id="42375"/>
    <lineage>
        <taxon>Eukaryota</taxon>
        <taxon>Fungi</taxon>
        <taxon>Dikarya</taxon>
        <taxon>Ascomycota</taxon>
        <taxon>Pezizomycotina</taxon>
        <taxon>Sordariomycetes</taxon>
        <taxon>Xylariomycetidae</taxon>
        <taxon>Xylariales</taxon>
        <taxon>Xylariaceae</taxon>
        <taxon>Xylaria</taxon>
    </lineage>
</organism>
<dbReference type="EMBL" id="JAPDGR010000033">
    <property type="protein sequence ID" value="KAJ2998189.1"/>
    <property type="molecule type" value="Genomic_DNA"/>
</dbReference>